<keyword evidence="1" id="KW-0175">Coiled coil</keyword>
<comment type="caution">
    <text evidence="3">The sequence shown here is derived from an EMBL/GenBank/DDBJ whole genome shotgun (WGS) entry which is preliminary data.</text>
</comment>
<dbReference type="Pfam" id="PF22738">
    <property type="entry name" value="NNH7"/>
    <property type="match status" value="2"/>
</dbReference>
<dbReference type="SMART" id="SM00382">
    <property type="entry name" value="AAA"/>
    <property type="match status" value="1"/>
</dbReference>
<evidence type="ECO:0000313" key="4">
    <source>
        <dbReference type="EMBL" id="OOC01641.1"/>
    </source>
</evidence>
<evidence type="ECO:0000259" key="2">
    <source>
        <dbReference type="SMART" id="SM00382"/>
    </source>
</evidence>
<dbReference type="InterPro" id="IPR027417">
    <property type="entry name" value="P-loop_NTPase"/>
</dbReference>
<dbReference type="EMBL" id="MUXN01000027">
    <property type="protein sequence ID" value="OOC01641.1"/>
    <property type="molecule type" value="Genomic_DNA"/>
</dbReference>
<evidence type="ECO:0000313" key="6">
    <source>
        <dbReference type="Proteomes" id="UP000188551"/>
    </source>
</evidence>
<proteinExistence type="predicted"/>
<organism evidence="3 5">
    <name type="scientific">Amycolatopsis azurea DSM 43854</name>
    <dbReference type="NCBI Taxonomy" id="1238180"/>
    <lineage>
        <taxon>Bacteria</taxon>
        <taxon>Bacillati</taxon>
        <taxon>Actinomycetota</taxon>
        <taxon>Actinomycetes</taxon>
        <taxon>Pseudonocardiales</taxon>
        <taxon>Pseudonocardiaceae</taxon>
        <taxon>Amycolatopsis</taxon>
    </lineage>
</organism>
<dbReference type="Proteomes" id="UP000014137">
    <property type="component" value="Unassembled WGS sequence"/>
</dbReference>
<dbReference type="EMBL" id="ANMG01000050">
    <property type="protein sequence ID" value="EMD25213.1"/>
    <property type="molecule type" value="Genomic_DNA"/>
</dbReference>
<dbReference type="PATRIC" id="fig|1238180.3.peg.5137"/>
<dbReference type="AlphaFoldDB" id="M2PL38"/>
<protein>
    <recommendedName>
        <fullName evidence="2">AAA+ ATPase domain-containing protein</fullName>
    </recommendedName>
</protein>
<feature type="domain" description="AAA+ ATPase" evidence="2">
    <location>
        <begin position="312"/>
        <end position="456"/>
    </location>
</feature>
<dbReference type="Proteomes" id="UP000188551">
    <property type="component" value="Unassembled WGS sequence"/>
</dbReference>
<dbReference type="InterPro" id="IPR054567">
    <property type="entry name" value="NNH7"/>
</dbReference>
<sequence length="1011" mass="112652">MAKDPPYTYRGALKILGHGSDSLLNALDTVLGGFILGSVVTPVAWAFNLVDQKNEASGLIRKLVHAGVRRLGKAKGKERYELIDAAHTTIVVSAFIDVVRERGVKVPKDRLSALGPAFHFGLGLQEEWAGCLLSVPQLSHTYVHLGAVIGLEESGLAELKDKAIFRYRAYFADLAADVPEFSLWAHLGGLAELRDTGQAVLAAVDAQSRALDRLNEILLARGIEHDDAPTPRAKLLAKTNQAVLAKPITPDGVGVANQVTLPAVWRIYQVPRFRSAIATGEAHTDGYHWESLPVRDDLDRFLGSYLCSPRSVENPLLLLGHPGAGKSLFSKVLAARLPAEDFIVVRVELRHVNADARVTAQIQEALDLLINDRVKWGDLVDEAPERTRVVILDGLDELLQASTAERKDYLEQVAEFQATEADLGYPVVVVVTSRTVVADRVRIAPRTTVVKLEDFSDEQMISWLEIWRGQNLPAITSGRMGELKPDVATDLSDLTAQPLLLLMLALYSADPKAEPLEAGTSREVFYERILTSFVRRELAKALPEVTQDAIDEEMWRLGVAAFAMFNRDRQSVRDHDLGSDIAVLTQISSDLEPHRLGQRIIGRFFFIHTDEADGHRDQDVRRAYEFLHATFGEYLVAHHTIRVLREVARTRRSTSPRRQYDDDLFFALLSHQTLAIRGTTVSFLTTLLRKLPAEERLDCVRALAHLAGEYRDRRGGTGFADYRPIPVDQLREMAAYSANVVLLLALVDDGTPFVDDAERIAMVRLWRAGLPAPSWRSLVEVIDFGIGGTPIKRVPMLPSWATELAYYVMTNDIDGLRTHSNGLALEGWYVHELRLPKTIQATGFLLSTVANYLHDAQVPDSQVLLDLLRNNQLEPEGLRAADFYYAVVRFLQTWLGELEYEVVHQLVLQAHESAGLGMVAFDDFIPAIAAFPQLLVDIPTLNTPSWYDQDWGPVVLLAGEEIQNEEGRALLRSLRQRMTKDTKAVEPRYQAMAALRHFSGVSRRVEEDDAK</sequence>
<keyword evidence="6" id="KW-1185">Reference proteome</keyword>
<evidence type="ECO:0000256" key="1">
    <source>
        <dbReference type="SAM" id="Coils"/>
    </source>
</evidence>
<dbReference type="InterPro" id="IPR003593">
    <property type="entry name" value="AAA+_ATPase"/>
</dbReference>
<dbReference type="Gene3D" id="3.40.50.300">
    <property type="entry name" value="P-loop containing nucleotide triphosphate hydrolases"/>
    <property type="match status" value="1"/>
</dbReference>
<feature type="coiled-coil region" evidence="1">
    <location>
        <begin position="392"/>
        <end position="419"/>
    </location>
</feature>
<accession>M2PL38</accession>
<name>M2PL38_9PSEU</name>
<evidence type="ECO:0000313" key="3">
    <source>
        <dbReference type="EMBL" id="EMD25213.1"/>
    </source>
</evidence>
<dbReference type="SUPFAM" id="SSF52540">
    <property type="entry name" value="P-loop containing nucleoside triphosphate hydrolases"/>
    <property type="match status" value="1"/>
</dbReference>
<gene>
    <name evidence="4" type="ORF">B0293_35450</name>
    <name evidence="3" type="ORF">C791_5222</name>
</gene>
<evidence type="ECO:0000313" key="5">
    <source>
        <dbReference type="Proteomes" id="UP000014137"/>
    </source>
</evidence>
<reference evidence="4 6" key="2">
    <citation type="submission" date="2017-02" db="EMBL/GenBank/DDBJ databases">
        <title>Amycolatopsis azurea DSM 43854 draft genome.</title>
        <authorList>
            <person name="Mayilraj S."/>
        </authorList>
    </citation>
    <scope>NUCLEOTIDE SEQUENCE [LARGE SCALE GENOMIC DNA]</scope>
    <source>
        <strain evidence="4 6">DSM 43854</strain>
    </source>
</reference>
<dbReference type="OrthoDB" id="419933at2"/>
<dbReference type="RefSeq" id="WP_005161365.1">
    <property type="nucleotide sequence ID" value="NZ_ANMG01000050.1"/>
</dbReference>
<reference evidence="3 5" key="1">
    <citation type="submission" date="2012-10" db="EMBL/GenBank/DDBJ databases">
        <title>Genome assembly of Amycolatopsis azurea DSM 43854.</title>
        <authorList>
            <person name="Khatri I."/>
            <person name="Kaur I."/>
            <person name="Subramanian S."/>
            <person name="Mayilraj S."/>
        </authorList>
    </citation>
    <scope>NUCLEOTIDE SEQUENCE [LARGE SCALE GENOMIC DNA]</scope>
    <source>
        <strain evidence="3 5">DSM 43854</strain>
    </source>
</reference>